<evidence type="ECO:0000256" key="6">
    <source>
        <dbReference type="ARBA" id="ARBA00022917"/>
    </source>
</evidence>
<accession>A0A1U7LT32</accession>
<evidence type="ECO:0000313" key="14">
    <source>
        <dbReference type="EMBL" id="OLL25830.1"/>
    </source>
</evidence>
<dbReference type="SUPFAM" id="SSF47323">
    <property type="entry name" value="Anticodon-binding domain of a subclass of class I aminoacyl-tRNA synthetases"/>
    <property type="match status" value="1"/>
</dbReference>
<dbReference type="Pfam" id="PF13603">
    <property type="entry name" value="tRNA-synt_1_2"/>
    <property type="match status" value="1"/>
</dbReference>
<protein>
    <recommendedName>
        <fullName evidence="2">leucine--tRNA ligase</fullName>
        <ecNumber evidence="2">6.1.1.4</ecNumber>
    </recommendedName>
    <alternativeName>
        <fullName evidence="8">Leucyl-tRNA synthetase</fullName>
    </alternativeName>
</protein>
<evidence type="ECO:0000259" key="12">
    <source>
        <dbReference type="Pfam" id="PF09334"/>
    </source>
</evidence>
<dbReference type="Gene3D" id="1.10.730.10">
    <property type="entry name" value="Isoleucyl-tRNA Synthetase, Domain 1"/>
    <property type="match status" value="1"/>
</dbReference>
<dbReference type="STRING" id="1198029.A0A1U7LT32"/>
<dbReference type="GO" id="GO:0006397">
    <property type="term" value="P:mRNA processing"/>
    <property type="evidence" value="ECO:0007669"/>
    <property type="project" value="EnsemblFungi"/>
</dbReference>
<dbReference type="GO" id="GO:0032543">
    <property type="term" value="P:mitochondrial translation"/>
    <property type="evidence" value="ECO:0007669"/>
    <property type="project" value="EnsemblFungi"/>
</dbReference>
<dbReference type="InterPro" id="IPR009080">
    <property type="entry name" value="tRNAsynth_Ia_anticodon-bd"/>
</dbReference>
<feature type="domain" description="Leucyl-tRNA synthetase editing" evidence="13">
    <location>
        <begin position="173"/>
        <end position="346"/>
    </location>
</feature>
<dbReference type="FunFam" id="3.40.50.620:FF:000003">
    <property type="entry name" value="Leucine--tRNA ligase"/>
    <property type="match status" value="1"/>
</dbReference>
<dbReference type="GO" id="GO:0005739">
    <property type="term" value="C:mitochondrion"/>
    <property type="evidence" value="ECO:0007669"/>
    <property type="project" value="EnsemblFungi"/>
</dbReference>
<dbReference type="AlphaFoldDB" id="A0A1U7LT32"/>
<evidence type="ECO:0000256" key="2">
    <source>
        <dbReference type="ARBA" id="ARBA00013164"/>
    </source>
</evidence>
<evidence type="ECO:0000256" key="4">
    <source>
        <dbReference type="ARBA" id="ARBA00022741"/>
    </source>
</evidence>
<dbReference type="InterPro" id="IPR002302">
    <property type="entry name" value="Leu-tRNA-ligase"/>
</dbReference>
<comment type="catalytic activity">
    <reaction evidence="9">
        <text>tRNA(Leu) + L-leucine + ATP = L-leucyl-tRNA(Leu) + AMP + diphosphate</text>
        <dbReference type="Rhea" id="RHEA:11688"/>
        <dbReference type="Rhea" id="RHEA-COMP:9613"/>
        <dbReference type="Rhea" id="RHEA-COMP:9622"/>
        <dbReference type="ChEBI" id="CHEBI:30616"/>
        <dbReference type="ChEBI" id="CHEBI:33019"/>
        <dbReference type="ChEBI" id="CHEBI:57427"/>
        <dbReference type="ChEBI" id="CHEBI:78442"/>
        <dbReference type="ChEBI" id="CHEBI:78494"/>
        <dbReference type="ChEBI" id="CHEBI:456215"/>
        <dbReference type="EC" id="6.1.1.4"/>
    </reaction>
</comment>
<keyword evidence="5 10" id="KW-0067">ATP-binding</keyword>
<evidence type="ECO:0000256" key="3">
    <source>
        <dbReference type="ARBA" id="ARBA00022598"/>
    </source>
</evidence>
<evidence type="ECO:0000256" key="10">
    <source>
        <dbReference type="RuleBase" id="RU363039"/>
    </source>
</evidence>
<dbReference type="GO" id="GO:0097157">
    <property type="term" value="F:pre-mRNA intronic binding"/>
    <property type="evidence" value="ECO:0007669"/>
    <property type="project" value="EnsemblFungi"/>
</dbReference>
<dbReference type="PRINTS" id="PR00985">
    <property type="entry name" value="TRNASYNTHLEU"/>
</dbReference>
<keyword evidence="4 10" id="KW-0547">Nucleotide-binding</keyword>
<keyword evidence="3 10" id="KW-0436">Ligase</keyword>
<feature type="domain" description="Methionyl/Valyl/Leucyl/Isoleucyl-tRNA synthetase anticodon-binding" evidence="11">
    <location>
        <begin position="626"/>
        <end position="744"/>
    </location>
</feature>
<dbReference type="Gene3D" id="3.10.20.590">
    <property type="match status" value="1"/>
</dbReference>
<gene>
    <name evidence="14" type="ORF">NEOLI_000552</name>
</gene>
<dbReference type="CDD" id="cd00812">
    <property type="entry name" value="LeuRS_core"/>
    <property type="match status" value="1"/>
</dbReference>
<dbReference type="OMA" id="DDVDWAD"/>
<evidence type="ECO:0000313" key="15">
    <source>
        <dbReference type="Proteomes" id="UP000186594"/>
    </source>
</evidence>
<keyword evidence="6 10" id="KW-0648">Protein biosynthesis</keyword>
<dbReference type="InterPro" id="IPR014729">
    <property type="entry name" value="Rossmann-like_a/b/a_fold"/>
</dbReference>
<dbReference type="EC" id="6.1.1.4" evidence="2"/>
<comment type="caution">
    <text evidence="14">The sequence shown here is derived from an EMBL/GenBank/DDBJ whole genome shotgun (WGS) entry which is preliminary data.</text>
</comment>
<dbReference type="InterPro" id="IPR015413">
    <property type="entry name" value="Methionyl/Leucyl_tRNA_Synth"/>
</dbReference>
<dbReference type="SUPFAM" id="SSF50677">
    <property type="entry name" value="ValRS/IleRS/LeuRS editing domain"/>
    <property type="match status" value="1"/>
</dbReference>
<evidence type="ECO:0000256" key="7">
    <source>
        <dbReference type="ARBA" id="ARBA00023146"/>
    </source>
</evidence>
<evidence type="ECO:0000259" key="13">
    <source>
        <dbReference type="Pfam" id="PF13603"/>
    </source>
</evidence>
<comment type="similarity">
    <text evidence="1 10">Belongs to the class-I aminoacyl-tRNA synthetase family.</text>
</comment>
<proteinExistence type="inferred from homology"/>
<dbReference type="InterPro" id="IPR009008">
    <property type="entry name" value="Val/Leu/Ile-tRNA-synth_edit"/>
</dbReference>
<dbReference type="EMBL" id="LXFE01000309">
    <property type="protein sequence ID" value="OLL25830.1"/>
    <property type="molecule type" value="Genomic_DNA"/>
</dbReference>
<keyword evidence="7 10" id="KW-0030">Aminoacyl-tRNA synthetase</keyword>
<feature type="domain" description="Methionyl/Leucyl tRNA synthetase" evidence="12">
    <location>
        <begin position="1"/>
        <end position="123"/>
    </location>
</feature>
<evidence type="ECO:0000256" key="8">
    <source>
        <dbReference type="ARBA" id="ARBA00030520"/>
    </source>
</evidence>
<reference evidence="14 15" key="1">
    <citation type="submission" date="2016-04" db="EMBL/GenBank/DDBJ databases">
        <title>Evolutionary innovation and constraint leading to complex multicellularity in the Ascomycota.</title>
        <authorList>
            <person name="Cisse O."/>
            <person name="Nguyen A."/>
            <person name="Hewitt D.A."/>
            <person name="Jedd G."/>
            <person name="Stajich J.E."/>
        </authorList>
    </citation>
    <scope>NUCLEOTIDE SEQUENCE [LARGE SCALE GENOMIC DNA]</scope>
    <source>
        <strain evidence="14 15">DAH-3</strain>
    </source>
</reference>
<dbReference type="InterPro" id="IPR025709">
    <property type="entry name" value="Leu_tRNA-synth_edit"/>
</dbReference>
<dbReference type="GO" id="GO:0006429">
    <property type="term" value="P:leucyl-tRNA aminoacylation"/>
    <property type="evidence" value="ECO:0007669"/>
    <property type="project" value="EnsemblFungi"/>
</dbReference>
<dbReference type="GO" id="GO:0000372">
    <property type="term" value="P:Group I intron splicing"/>
    <property type="evidence" value="ECO:0007669"/>
    <property type="project" value="EnsemblFungi"/>
</dbReference>
<evidence type="ECO:0000256" key="9">
    <source>
        <dbReference type="ARBA" id="ARBA00047469"/>
    </source>
</evidence>
<dbReference type="Proteomes" id="UP000186594">
    <property type="component" value="Unassembled WGS sequence"/>
</dbReference>
<dbReference type="FunFam" id="1.10.730.10:FF:000002">
    <property type="entry name" value="Leucine--tRNA ligase"/>
    <property type="match status" value="1"/>
</dbReference>
<dbReference type="PANTHER" id="PTHR43740">
    <property type="entry name" value="LEUCYL-TRNA SYNTHETASE"/>
    <property type="match status" value="1"/>
</dbReference>
<keyword evidence="15" id="KW-1185">Reference proteome</keyword>
<sequence>MGHFRVYTISDVLARFRRMKGYEVIHPMGWDAFGLPAENAAIERGVPAADWTKFNIAKMKNQLERMLGDFDWHREVTTCDPEYYKGTQQIFLRLYEAGLVYRKEAMVNWDPVDETVLANEQVDDEGKSWRSGACVEKRELEQWFVRITEYVQELLQDLCRLEHWPSRVIAMQRHWIGRRTGVEISFASANSGDLITVFTSRPNTIYGVQYIALSLSHPITEQLAEKDSTLATFIRTARYLPPDSKDGFRLPSVIAKHPLTKECLPVFVAPYVLDDYGEGAVMGVPAHDSRDKSFWARNMPCLSMKKVFSTSNSEGDIENDILNENCGEFSGMTGKAAHSSIISKLEEMNCARKSTQYKLRDWLVSRQRLAVVPVPRSDLPVKLPEKIAISQRGSSQLAKVADWVNVKCPKCKRPAKRETDTMDTFVDSSWYVMRYTDPHNENEPFSADKASKLLPVDIYIGGVEHAILHLLYSRFVSKFAARSGMWSGGETPGHGEPFKRLISQGMVRGKTYTDPDTGKFLKPEEIDINGPRIKATGKKPNISYEKMSKSKYNGVDPTACVEKYGADSTRAHILFAAPVSEELEWDEEKIIGMQRWLGRVWRLTTSASKRMGPTKLQISNLSKREQMLLRELHITIKECTAILSESYSLNLLIPALTTFTNYLIAEKSEKLGPNVQYHLVETLIRLIAPIAPSTAEECWEALGHKESIFKANWPNSEEYIIEWKESTKCAFQINGKMRFVMDVPIELVDKMDEVEEKARNSEQGKKWLQTMEGKELVRVVRVEGAKALNFVFK</sequence>
<dbReference type="SUPFAM" id="SSF52374">
    <property type="entry name" value="Nucleotidylyl transferase"/>
    <property type="match status" value="1"/>
</dbReference>
<dbReference type="GO" id="GO:0004823">
    <property type="term" value="F:leucine-tRNA ligase activity"/>
    <property type="evidence" value="ECO:0007669"/>
    <property type="project" value="UniProtKB-EC"/>
</dbReference>
<dbReference type="GO" id="GO:0005524">
    <property type="term" value="F:ATP binding"/>
    <property type="evidence" value="ECO:0007669"/>
    <property type="project" value="UniProtKB-KW"/>
</dbReference>
<dbReference type="Pfam" id="PF08264">
    <property type="entry name" value="Anticodon_1"/>
    <property type="match status" value="1"/>
</dbReference>
<dbReference type="PANTHER" id="PTHR43740:SF2">
    <property type="entry name" value="LEUCINE--TRNA LIGASE, MITOCHONDRIAL"/>
    <property type="match status" value="1"/>
</dbReference>
<dbReference type="NCBIfam" id="TIGR00396">
    <property type="entry name" value="leuS_bact"/>
    <property type="match status" value="1"/>
</dbReference>
<organism evidence="14 15">
    <name type="scientific">Neolecta irregularis (strain DAH-3)</name>
    <dbReference type="NCBI Taxonomy" id="1198029"/>
    <lineage>
        <taxon>Eukaryota</taxon>
        <taxon>Fungi</taxon>
        <taxon>Dikarya</taxon>
        <taxon>Ascomycota</taxon>
        <taxon>Taphrinomycotina</taxon>
        <taxon>Neolectales</taxon>
        <taxon>Neolectaceae</taxon>
        <taxon>Neolecta</taxon>
    </lineage>
</organism>
<dbReference type="GO" id="GO:0002161">
    <property type="term" value="F:aminoacyl-tRNA deacylase activity"/>
    <property type="evidence" value="ECO:0007669"/>
    <property type="project" value="InterPro"/>
</dbReference>
<evidence type="ECO:0000259" key="11">
    <source>
        <dbReference type="Pfam" id="PF08264"/>
    </source>
</evidence>
<dbReference type="Gene3D" id="3.40.50.620">
    <property type="entry name" value="HUPs"/>
    <property type="match status" value="2"/>
</dbReference>
<dbReference type="OrthoDB" id="15954at2759"/>
<dbReference type="Pfam" id="PF09334">
    <property type="entry name" value="tRNA-synt_1g"/>
    <property type="match status" value="1"/>
</dbReference>
<evidence type="ECO:0000256" key="1">
    <source>
        <dbReference type="ARBA" id="ARBA00005594"/>
    </source>
</evidence>
<name>A0A1U7LT32_NEOID</name>
<evidence type="ECO:0000256" key="5">
    <source>
        <dbReference type="ARBA" id="ARBA00022840"/>
    </source>
</evidence>
<dbReference type="InterPro" id="IPR013155">
    <property type="entry name" value="M/V/L/I-tRNA-synth_anticd-bd"/>
</dbReference>